<dbReference type="PROSITE" id="PS00109">
    <property type="entry name" value="PROTEIN_KINASE_TYR"/>
    <property type="match status" value="1"/>
</dbReference>
<dbReference type="InParanoid" id="A0A0D2X387"/>
<dbReference type="Pfam" id="PF13306">
    <property type="entry name" value="LRR_5"/>
    <property type="match status" value="2"/>
</dbReference>
<dbReference type="Gene3D" id="1.10.510.10">
    <property type="entry name" value="Transferase(Phosphotransferase) domain 1"/>
    <property type="match status" value="1"/>
</dbReference>
<organism evidence="12 13">
    <name type="scientific">Capsaspora owczarzaki (strain ATCC 30864)</name>
    <dbReference type="NCBI Taxonomy" id="595528"/>
    <lineage>
        <taxon>Eukaryota</taxon>
        <taxon>Filasterea</taxon>
        <taxon>Capsaspora</taxon>
    </lineage>
</organism>
<keyword evidence="8" id="KW-0812">Transmembrane</keyword>
<dbReference type="InterPro" id="IPR020635">
    <property type="entry name" value="Tyr_kinase_cat_dom"/>
</dbReference>
<protein>
    <submittedName>
        <fullName evidence="11 12">TKL protein kinase</fullName>
    </submittedName>
</protein>
<evidence type="ECO:0000256" key="7">
    <source>
        <dbReference type="ARBA" id="ARBA00023137"/>
    </source>
</evidence>
<keyword evidence="5" id="KW-0067">ATP-binding</keyword>
<dbReference type="SMART" id="SM00219">
    <property type="entry name" value="TyrKc"/>
    <property type="match status" value="1"/>
</dbReference>
<dbReference type="Proteomes" id="UP000008743">
    <property type="component" value="Unassembled WGS sequence"/>
</dbReference>
<dbReference type="GO" id="GO:0005524">
    <property type="term" value="F:ATP binding"/>
    <property type="evidence" value="ECO:0007669"/>
    <property type="project" value="UniProtKB-KW"/>
</dbReference>
<reference evidence="12" key="2">
    <citation type="submission" date="2011-02" db="EMBL/GenBank/DDBJ databases">
        <title>The Genome Sequence of Capsaspora owczarzaki ATCC 30864.</title>
        <authorList>
            <consortium name="The Broad Institute Genome Sequencing Platform"/>
            <person name="Russ C."/>
            <person name="Cuomo C."/>
            <person name="Burger G."/>
            <person name="Gray M.W."/>
            <person name="Holland P.W.H."/>
            <person name="King N."/>
            <person name="Lang F.B.F."/>
            <person name="Roger A.J."/>
            <person name="Ruiz-Trillo I."/>
            <person name="Young S.K."/>
            <person name="Zeng Q."/>
            <person name="Gargeya S."/>
            <person name="Alvarado L."/>
            <person name="Berlin A."/>
            <person name="Chapman S.B."/>
            <person name="Chen Z."/>
            <person name="Freedman E."/>
            <person name="Gellesch M."/>
            <person name="Goldberg J."/>
            <person name="Griggs A."/>
            <person name="Gujja S."/>
            <person name="Heilman E."/>
            <person name="Heiman D."/>
            <person name="Howarth C."/>
            <person name="Mehta T."/>
            <person name="Neiman D."/>
            <person name="Pearson M."/>
            <person name="Roberts A."/>
            <person name="Saif S."/>
            <person name="Shea T."/>
            <person name="Shenoy N."/>
            <person name="Sisk P."/>
            <person name="Stolte C."/>
            <person name="Sykes S."/>
            <person name="White J."/>
            <person name="Yandava C."/>
            <person name="Haas B."/>
            <person name="Nusbaum C."/>
            <person name="Birren B."/>
        </authorList>
    </citation>
    <scope>NUCLEOTIDE SEQUENCE</scope>
    <source>
        <strain evidence="12">ATCC 30864</strain>
    </source>
</reference>
<evidence type="ECO:0000256" key="1">
    <source>
        <dbReference type="ARBA" id="ARBA00004308"/>
    </source>
</evidence>
<keyword evidence="4 12" id="KW-0418">Kinase</keyword>
<dbReference type="GO" id="GO:0012505">
    <property type="term" value="C:endomembrane system"/>
    <property type="evidence" value="ECO:0007669"/>
    <property type="project" value="UniProtKB-SubCell"/>
</dbReference>
<dbReference type="EMBL" id="KE346366">
    <property type="protein sequence ID" value="KJE93879.1"/>
    <property type="molecule type" value="Genomic_DNA"/>
</dbReference>
<evidence type="ECO:0000256" key="3">
    <source>
        <dbReference type="ARBA" id="ARBA00022741"/>
    </source>
</evidence>
<evidence type="ECO:0000313" key="12">
    <source>
        <dbReference type="EMBL" id="KJE93879.1"/>
    </source>
</evidence>
<dbReference type="InterPro" id="IPR011009">
    <property type="entry name" value="Kinase-like_dom_sf"/>
</dbReference>
<dbReference type="PANTHER" id="PTHR24416:SF611">
    <property type="entry name" value="TYROSINE-PROTEIN KINASE TRANSMEMBRANE RECEPTOR ROR"/>
    <property type="match status" value="1"/>
</dbReference>
<gene>
    <name evidence="12" type="ORF">CAOG_004598</name>
</gene>
<evidence type="ECO:0000313" key="11">
    <source>
        <dbReference type="EMBL" id="KJE93878.1"/>
    </source>
</evidence>
<reference evidence="13" key="1">
    <citation type="submission" date="2011-02" db="EMBL/GenBank/DDBJ databases">
        <title>The Genome Sequence of Capsaspora owczarzaki ATCC 30864.</title>
        <authorList>
            <person name="Russ C."/>
            <person name="Cuomo C."/>
            <person name="Burger G."/>
            <person name="Gray M.W."/>
            <person name="Holland P.W.H."/>
            <person name="King N."/>
            <person name="Lang F.B.F."/>
            <person name="Roger A.J."/>
            <person name="Ruiz-Trillo I."/>
            <person name="Young S.K."/>
            <person name="Zeng Q."/>
            <person name="Gargeya S."/>
            <person name="Alvarado L."/>
            <person name="Berlin A."/>
            <person name="Chapman S.B."/>
            <person name="Chen Z."/>
            <person name="Freedman E."/>
            <person name="Gellesch M."/>
            <person name="Goldberg J."/>
            <person name="Griggs A."/>
            <person name="Gujja S."/>
            <person name="Heilman E."/>
            <person name="Heiman D."/>
            <person name="Howarth C."/>
            <person name="Mehta T."/>
            <person name="Neiman D."/>
            <person name="Pearson M."/>
            <person name="Roberts A."/>
            <person name="Saif S."/>
            <person name="Shea T."/>
            <person name="Shenoy N."/>
            <person name="Sisk P."/>
            <person name="Stolte C."/>
            <person name="Sykes S."/>
            <person name="White J."/>
            <person name="Yandava C."/>
            <person name="Haas B."/>
            <person name="Nusbaum C."/>
            <person name="Birren B."/>
        </authorList>
    </citation>
    <scope>NUCLEOTIDE SEQUENCE</scope>
    <source>
        <strain evidence="13">ATCC 30864</strain>
    </source>
</reference>
<dbReference type="PRINTS" id="PR00109">
    <property type="entry name" value="TYRKINASE"/>
</dbReference>
<evidence type="ECO:0000256" key="2">
    <source>
        <dbReference type="ARBA" id="ARBA00022679"/>
    </source>
</evidence>
<evidence type="ECO:0000259" key="10">
    <source>
        <dbReference type="PROSITE" id="PS50011"/>
    </source>
</evidence>
<dbReference type="InterPro" id="IPR032675">
    <property type="entry name" value="LRR_dom_sf"/>
</dbReference>
<sequence length="987" mass="102356">MMQFWPVFLLGGLLIVTNGARAAPAELCSVCVCTNTEATTCSPVTEFPILNASITYLDLVQTQITSVGANVCNVAPLTNLILPATVVSTDPNTFVGCGSLTSLTMTEKWTAGVSNLPTFVPGLTNLGLRFTSPEPILANKFTGFPDLIYIFLSPNVGQVSPGAFNGLNHLKLVSISGPLTSIPLNVLPPTLTFLAVTFQATSAPSVALDGLSLLTALTISYSSAAIPTGAFASFGLNSLREVALLGITQVSSDAFSNLANLRDLKLNGPITQLASASFRGLSALTRLRLEGPLTTLPPGLFQNLTALQSVNFASHQFAATSTNAPPSTYGTASSPLPCHSQCATCYGSGPGACCPAGCLYCTSGSVCTQCYTQSCVDAMASIASDASVAFVSATSAASAASFAFVSATSAASAASVSIVSATSAASVSFVSATSAASVAIASAASVASAASDSATSAASISFASATSAASVSFASATSAASASFASATSAASVASVSILNLPPSSDAASAPIAAIAGAIAGVVLLLVVMALILRHRRRRQQAQAATIDRLSKSELVPIRESELSKISNVTNNTPTAVSQAPNRSTTVKAGVASPSTAESDYASVGQAFYATAGSVPSTYNYAAVGGVSTTYHYASTSEAASASKTAAAPDIKVAKNLYHAPADAVAPITYDYAVSPRIYDKPVAVTQTLRPGLVLGDKLGSGAFGVVLRGRIPRALVPADAQYLLSNPAQPDLEVAVKMLQPESGERAQQEFVEEARMVSQFDNPHIVRAIATLLEAKPHLCVLELMPHGDLRSVVHRSKQAGLRWTAGEFGHALAQVAAGLAYLESIRFVHRDIAARNCLVGVGLSVKISDFGLTRSLAEEHDYYKMEHKGRLPVKWMAPECLSFRKFSHQSDIWAFGVLAWETLSYGASPYESLPISEVLAHLEAGKRLECPKMCPPDVFAQVRACWEWKPQARPTAASLSEYFTGMSAGETIRDIGAVVQASKF</sequence>
<dbReference type="PANTHER" id="PTHR24416">
    <property type="entry name" value="TYROSINE-PROTEIN KINASE RECEPTOR"/>
    <property type="match status" value="1"/>
</dbReference>
<dbReference type="InterPro" id="IPR026906">
    <property type="entry name" value="LRR_5"/>
</dbReference>
<evidence type="ECO:0000313" key="13">
    <source>
        <dbReference type="Proteomes" id="UP000008743"/>
    </source>
</evidence>
<dbReference type="eggNOG" id="KOG1026">
    <property type="taxonomic scope" value="Eukaryota"/>
</dbReference>
<keyword evidence="2" id="KW-0808">Transferase</keyword>
<feature type="transmembrane region" description="Helical" evidence="8">
    <location>
        <begin position="512"/>
        <end position="533"/>
    </location>
</feature>
<dbReference type="CDD" id="cd00064">
    <property type="entry name" value="FU"/>
    <property type="match status" value="1"/>
</dbReference>
<dbReference type="AlphaFoldDB" id="A0A0D2X387"/>
<dbReference type="SUPFAM" id="SSF52058">
    <property type="entry name" value="L domain-like"/>
    <property type="match status" value="1"/>
</dbReference>
<feature type="signal peptide" evidence="9">
    <location>
        <begin position="1"/>
        <end position="22"/>
    </location>
</feature>
<dbReference type="GO" id="GO:0005886">
    <property type="term" value="C:plasma membrane"/>
    <property type="evidence" value="ECO:0007669"/>
    <property type="project" value="TreeGrafter"/>
</dbReference>
<dbReference type="InterPro" id="IPR008266">
    <property type="entry name" value="Tyr_kinase_AS"/>
</dbReference>
<evidence type="ECO:0000256" key="8">
    <source>
        <dbReference type="SAM" id="Phobius"/>
    </source>
</evidence>
<dbReference type="STRING" id="595528.A0A0D2X387"/>
<dbReference type="SUPFAM" id="SSF56112">
    <property type="entry name" value="Protein kinase-like (PK-like)"/>
    <property type="match status" value="1"/>
</dbReference>
<dbReference type="GO" id="GO:0050793">
    <property type="term" value="P:regulation of developmental process"/>
    <property type="evidence" value="ECO:0007669"/>
    <property type="project" value="UniProtKB-ARBA"/>
</dbReference>
<dbReference type="Gene3D" id="3.80.10.10">
    <property type="entry name" value="Ribonuclease Inhibitor"/>
    <property type="match status" value="1"/>
</dbReference>
<keyword evidence="7" id="KW-0829">Tyrosine-protein kinase</keyword>
<keyword evidence="13" id="KW-1185">Reference proteome</keyword>
<feature type="chain" id="PRO_5007395655" evidence="9">
    <location>
        <begin position="23"/>
        <end position="987"/>
    </location>
</feature>
<evidence type="ECO:0000256" key="4">
    <source>
        <dbReference type="ARBA" id="ARBA00022777"/>
    </source>
</evidence>
<dbReference type="CDD" id="cd00192">
    <property type="entry name" value="PTKc"/>
    <property type="match status" value="1"/>
</dbReference>
<dbReference type="InterPro" id="IPR050122">
    <property type="entry name" value="RTK"/>
</dbReference>
<dbReference type="InterPro" id="IPR009030">
    <property type="entry name" value="Growth_fac_rcpt_cys_sf"/>
</dbReference>
<keyword evidence="6 8" id="KW-0472">Membrane</keyword>
<evidence type="ECO:0000256" key="6">
    <source>
        <dbReference type="ARBA" id="ARBA00023136"/>
    </source>
</evidence>
<keyword evidence="8" id="KW-1133">Transmembrane helix</keyword>
<dbReference type="FunFam" id="1.10.510.10:FF:001512">
    <property type="entry name" value="Receptor tyrosine-protein kinase erbB-2"/>
    <property type="match status" value="1"/>
</dbReference>
<accession>A0A0D2X387</accession>
<dbReference type="OrthoDB" id="4062651at2759"/>
<evidence type="ECO:0000256" key="9">
    <source>
        <dbReference type="SAM" id="SignalP"/>
    </source>
</evidence>
<dbReference type="GO" id="GO:0048468">
    <property type="term" value="P:cell development"/>
    <property type="evidence" value="ECO:0007669"/>
    <property type="project" value="UniProtKB-ARBA"/>
</dbReference>
<comment type="subcellular location">
    <subcellularLocation>
        <location evidence="1">Endomembrane system</location>
    </subcellularLocation>
</comment>
<feature type="domain" description="Protein kinase" evidence="10">
    <location>
        <begin position="693"/>
        <end position="966"/>
    </location>
</feature>
<dbReference type="EMBL" id="KE346366">
    <property type="protein sequence ID" value="KJE93878.1"/>
    <property type="molecule type" value="Genomic_DNA"/>
</dbReference>
<dbReference type="GO" id="GO:0004714">
    <property type="term" value="F:transmembrane receptor protein tyrosine kinase activity"/>
    <property type="evidence" value="ECO:0007669"/>
    <property type="project" value="TreeGrafter"/>
</dbReference>
<dbReference type="InterPro" id="IPR006212">
    <property type="entry name" value="Furin_repeat"/>
</dbReference>
<dbReference type="InterPro" id="IPR001245">
    <property type="entry name" value="Ser-Thr/Tyr_kinase_cat_dom"/>
</dbReference>
<name>A0A0D2X387_CAPO3</name>
<dbReference type="InterPro" id="IPR000719">
    <property type="entry name" value="Prot_kinase_dom"/>
</dbReference>
<dbReference type="Pfam" id="PF07714">
    <property type="entry name" value="PK_Tyr_Ser-Thr"/>
    <property type="match status" value="1"/>
</dbReference>
<evidence type="ECO:0000256" key="5">
    <source>
        <dbReference type="ARBA" id="ARBA00022840"/>
    </source>
</evidence>
<keyword evidence="3" id="KW-0547">Nucleotide-binding</keyword>
<keyword evidence="9" id="KW-0732">Signal</keyword>
<dbReference type="GO" id="GO:0043235">
    <property type="term" value="C:receptor complex"/>
    <property type="evidence" value="ECO:0007669"/>
    <property type="project" value="TreeGrafter"/>
</dbReference>
<dbReference type="SUPFAM" id="SSF57184">
    <property type="entry name" value="Growth factor receptor domain"/>
    <property type="match status" value="1"/>
</dbReference>
<proteinExistence type="predicted"/>
<dbReference type="Gene3D" id="3.30.200.20">
    <property type="entry name" value="Phosphorylase Kinase, domain 1"/>
    <property type="match status" value="1"/>
</dbReference>
<dbReference type="PROSITE" id="PS50011">
    <property type="entry name" value="PROTEIN_KINASE_DOM"/>
    <property type="match status" value="1"/>
</dbReference>
<dbReference type="GO" id="GO:0007169">
    <property type="term" value="P:cell surface receptor protein tyrosine kinase signaling pathway"/>
    <property type="evidence" value="ECO:0007669"/>
    <property type="project" value="TreeGrafter"/>
</dbReference>